<dbReference type="WBParaSite" id="HPLM_0000001701-mRNA-1">
    <property type="protein sequence ID" value="HPLM_0000001701-mRNA-1"/>
    <property type="gene ID" value="HPLM_0000001701"/>
</dbReference>
<dbReference type="EMBL" id="UZAF01000009">
    <property type="protein sequence ID" value="VDO04105.1"/>
    <property type="molecule type" value="Genomic_DNA"/>
</dbReference>
<evidence type="ECO:0000313" key="2">
    <source>
        <dbReference type="Proteomes" id="UP000268014"/>
    </source>
</evidence>
<organism evidence="3">
    <name type="scientific">Haemonchus placei</name>
    <name type="common">Barber's pole worm</name>
    <dbReference type="NCBI Taxonomy" id="6290"/>
    <lineage>
        <taxon>Eukaryota</taxon>
        <taxon>Metazoa</taxon>
        <taxon>Ecdysozoa</taxon>
        <taxon>Nematoda</taxon>
        <taxon>Chromadorea</taxon>
        <taxon>Rhabditida</taxon>
        <taxon>Rhabditina</taxon>
        <taxon>Rhabditomorpha</taxon>
        <taxon>Strongyloidea</taxon>
        <taxon>Trichostrongylidae</taxon>
        <taxon>Haemonchus</taxon>
    </lineage>
</organism>
<protein>
    <submittedName>
        <fullName evidence="1 3">Uncharacterized protein</fullName>
    </submittedName>
</protein>
<reference evidence="1 2" key="2">
    <citation type="submission" date="2018-11" db="EMBL/GenBank/DDBJ databases">
        <authorList>
            <consortium name="Pathogen Informatics"/>
        </authorList>
    </citation>
    <scope>NUCLEOTIDE SEQUENCE [LARGE SCALE GENOMIC DNA]</scope>
    <source>
        <strain evidence="1 2">MHpl1</strain>
    </source>
</reference>
<dbReference type="AlphaFoldDB" id="A0A0N4VRW5"/>
<sequence length="137" mass="15758">METMEILRSKDFLHKDIEIKLPSLDMTSDQNDPEYVPSAEIPALLTKHQTIVALQASCERTERRLDIRHGSERRICEQIPFLCPFIQKKKVTVEDINGRKGHDKNPRRNHTHASMAKTLDTQLAHHMLTTTEANFTG</sequence>
<evidence type="ECO:0000313" key="3">
    <source>
        <dbReference type="WBParaSite" id="HPLM_0000001701-mRNA-1"/>
    </source>
</evidence>
<dbReference type="Proteomes" id="UP000268014">
    <property type="component" value="Unassembled WGS sequence"/>
</dbReference>
<gene>
    <name evidence="1" type="ORF">HPLM_LOCUS18</name>
</gene>
<accession>A0A0N4VRW5</accession>
<name>A0A0N4VRW5_HAEPC</name>
<proteinExistence type="predicted"/>
<reference evidence="3" key="1">
    <citation type="submission" date="2017-02" db="UniProtKB">
        <authorList>
            <consortium name="WormBaseParasite"/>
        </authorList>
    </citation>
    <scope>IDENTIFICATION</scope>
</reference>
<evidence type="ECO:0000313" key="1">
    <source>
        <dbReference type="EMBL" id="VDO04105.1"/>
    </source>
</evidence>
<keyword evidence="2" id="KW-1185">Reference proteome</keyword>